<evidence type="ECO:0000256" key="2">
    <source>
        <dbReference type="ARBA" id="ARBA00022475"/>
    </source>
</evidence>
<name>E6PQV1_9ZZZZ</name>
<feature type="transmembrane region" description="Helical" evidence="6">
    <location>
        <begin position="109"/>
        <end position="131"/>
    </location>
</feature>
<comment type="subcellular location">
    <subcellularLocation>
        <location evidence="1">Cell membrane</location>
        <topology evidence="1">Multi-pass membrane protein</topology>
    </subcellularLocation>
</comment>
<sequence>MPRPSYLPEFPGSMASVATHELVRKTYALLAATLVVTAVAAMFGMSMAFPYQHPFILMILAFGALFAILFTGAKQGPLALPLVFVFTGLMGLSLGPMLAVTLQLSNGPLIVAESAIGTAAIFGGLSLYAWISKRDFSFMGGFLFVGLIIVILAGIANFFLQMPALQLTVASAALFIFSGYTLVDTSRLVRGGETNPIFITVSLYLDVLNIFLSLLQILSFLQGRRR</sequence>
<feature type="transmembrane region" description="Helical" evidence="6">
    <location>
        <begin position="79"/>
        <end position="102"/>
    </location>
</feature>
<feature type="transmembrane region" description="Helical" evidence="6">
    <location>
        <begin position="167"/>
        <end position="183"/>
    </location>
</feature>
<feature type="transmembrane region" description="Helical" evidence="6">
    <location>
        <begin position="203"/>
        <end position="221"/>
    </location>
</feature>
<evidence type="ECO:0000256" key="6">
    <source>
        <dbReference type="SAM" id="Phobius"/>
    </source>
</evidence>
<organism evidence="7">
    <name type="scientific">mine drainage metagenome</name>
    <dbReference type="NCBI Taxonomy" id="410659"/>
    <lineage>
        <taxon>unclassified sequences</taxon>
        <taxon>metagenomes</taxon>
        <taxon>ecological metagenomes</taxon>
    </lineage>
</organism>
<dbReference type="Pfam" id="PF01027">
    <property type="entry name" value="Bax1-I"/>
    <property type="match status" value="1"/>
</dbReference>
<feature type="transmembrane region" description="Helical" evidence="6">
    <location>
        <begin position="55"/>
        <end position="73"/>
    </location>
</feature>
<dbReference type="EMBL" id="CABM01000042">
    <property type="protein sequence ID" value="CBH97306.1"/>
    <property type="molecule type" value="Genomic_DNA"/>
</dbReference>
<comment type="caution">
    <text evidence="7">The sequence shown here is derived from an EMBL/GenBank/DDBJ whole genome shotgun (WGS) entry which is preliminary data.</text>
</comment>
<evidence type="ECO:0000313" key="7">
    <source>
        <dbReference type="EMBL" id="CBH97306.1"/>
    </source>
</evidence>
<reference evidence="7" key="1">
    <citation type="submission" date="2009-10" db="EMBL/GenBank/DDBJ databases">
        <title>Diversity of trophic interactions inside an arsenic-rich microbial ecosystem.</title>
        <authorList>
            <person name="Bertin P.N."/>
            <person name="Heinrich-Salmeron A."/>
            <person name="Pelletier E."/>
            <person name="Goulhen-Chollet F."/>
            <person name="Arsene-Ploetze F."/>
            <person name="Gallien S."/>
            <person name="Calteau A."/>
            <person name="Vallenet D."/>
            <person name="Casiot C."/>
            <person name="Chane-Woon-Ming B."/>
            <person name="Giloteaux L."/>
            <person name="Barakat M."/>
            <person name="Bonnefoy V."/>
            <person name="Bruneel O."/>
            <person name="Chandler M."/>
            <person name="Cleiss J."/>
            <person name="Duran R."/>
            <person name="Elbaz-Poulichet F."/>
            <person name="Fonknechten N."/>
            <person name="Lauga B."/>
            <person name="Mornico D."/>
            <person name="Ortet P."/>
            <person name="Schaeffer C."/>
            <person name="Siguier P."/>
            <person name="Alexander Thil Smith A."/>
            <person name="Van Dorsselaer A."/>
            <person name="Weissenbach J."/>
            <person name="Medigue C."/>
            <person name="Le Paslier D."/>
        </authorList>
    </citation>
    <scope>NUCLEOTIDE SEQUENCE</scope>
</reference>
<gene>
    <name evidence="7" type="ORF">CARN2_2778</name>
</gene>
<keyword evidence="3 6" id="KW-0812">Transmembrane</keyword>
<dbReference type="GO" id="GO:0005886">
    <property type="term" value="C:plasma membrane"/>
    <property type="evidence" value="ECO:0007669"/>
    <property type="project" value="UniProtKB-SubCell"/>
</dbReference>
<keyword evidence="5 6" id="KW-0472">Membrane</keyword>
<keyword evidence="4 6" id="KW-1133">Transmembrane helix</keyword>
<evidence type="ECO:0000256" key="4">
    <source>
        <dbReference type="ARBA" id="ARBA00022989"/>
    </source>
</evidence>
<evidence type="ECO:0000256" key="5">
    <source>
        <dbReference type="ARBA" id="ARBA00023136"/>
    </source>
</evidence>
<accession>E6PQV1</accession>
<dbReference type="PANTHER" id="PTHR23291:SF115">
    <property type="entry name" value="MODULATOR OF FTSH PROTEASE YCCA"/>
    <property type="match status" value="1"/>
</dbReference>
<proteinExistence type="predicted"/>
<dbReference type="InterPro" id="IPR006214">
    <property type="entry name" value="Bax_inhibitor_1-related"/>
</dbReference>
<keyword evidence="2" id="KW-1003">Cell membrane</keyword>
<evidence type="ECO:0008006" key="8">
    <source>
        <dbReference type="Google" id="ProtNLM"/>
    </source>
</evidence>
<evidence type="ECO:0000256" key="3">
    <source>
        <dbReference type="ARBA" id="ARBA00022692"/>
    </source>
</evidence>
<evidence type="ECO:0000256" key="1">
    <source>
        <dbReference type="ARBA" id="ARBA00004651"/>
    </source>
</evidence>
<feature type="transmembrane region" description="Helical" evidence="6">
    <location>
        <begin position="27"/>
        <end position="48"/>
    </location>
</feature>
<dbReference type="AlphaFoldDB" id="E6PQV1"/>
<dbReference type="PANTHER" id="PTHR23291">
    <property type="entry name" value="BAX INHIBITOR-RELATED"/>
    <property type="match status" value="1"/>
</dbReference>
<feature type="transmembrane region" description="Helical" evidence="6">
    <location>
        <begin position="137"/>
        <end position="160"/>
    </location>
</feature>
<protein>
    <recommendedName>
        <fullName evidence="8">Modulator of FtsH protease YccA</fullName>
    </recommendedName>
</protein>